<dbReference type="InterPro" id="IPR001296">
    <property type="entry name" value="Glyco_trans_1"/>
</dbReference>
<dbReference type="GO" id="GO:0016757">
    <property type="term" value="F:glycosyltransferase activity"/>
    <property type="evidence" value="ECO:0007669"/>
    <property type="project" value="InterPro"/>
</dbReference>
<dbReference type="CDD" id="cd03801">
    <property type="entry name" value="GT4_PimA-like"/>
    <property type="match status" value="1"/>
</dbReference>
<evidence type="ECO:0000256" key="1">
    <source>
        <dbReference type="ARBA" id="ARBA00022679"/>
    </source>
</evidence>
<name>A0A1F7X6V7_9BACT</name>
<feature type="domain" description="Glycosyl transferase family 1" evidence="2">
    <location>
        <begin position="207"/>
        <end position="366"/>
    </location>
</feature>
<dbReference type="GO" id="GO:0009103">
    <property type="term" value="P:lipopolysaccharide biosynthetic process"/>
    <property type="evidence" value="ECO:0007669"/>
    <property type="project" value="TreeGrafter"/>
</dbReference>
<comment type="caution">
    <text evidence="3">The sequence shown here is derived from an EMBL/GenBank/DDBJ whole genome shotgun (WGS) entry which is preliminary data.</text>
</comment>
<proteinExistence type="predicted"/>
<dbReference type="Proteomes" id="UP000179219">
    <property type="component" value="Unassembled WGS sequence"/>
</dbReference>
<sequence length="390" mass="44577">MDKKTQKKPPKSKKIRICAFELGKTDKNVIGGGDLILPQMSKHFPSNLELLVIIPHLAIKNWEKFKNKKLLILPKMYLESKSHPVFIFFLYLLRSLQASKIAKETRTDFFYSSTNIFPDVLAAYLAKKTTPTIPWVARIHHVIPSPFKRKGNFLNNLFSFALDKLALTLIKSRADLTFVLNNNLNEILNRKGFKNLKTLGVGVSVPKKSTKTKKEYDAVSIGRIHPTKGIFDLPLIWKIVIQKQPHARLIIVGEGRLKDKLKKSISDLNLEKNIILAGYLSESRKINILKKSKVFLFTDHEAGWGLGISEAMAHQTPVIAYKHAFINEIYPKGLFSVPLKDKRKMAEKILLLIRNENERKKVALQAFQMANTLSWEKVTEEFLADLKLIQ</sequence>
<reference evidence="3 4" key="1">
    <citation type="journal article" date="2016" name="Nat. Commun.">
        <title>Thousands of microbial genomes shed light on interconnected biogeochemical processes in an aquifer system.</title>
        <authorList>
            <person name="Anantharaman K."/>
            <person name="Brown C.T."/>
            <person name="Hug L.A."/>
            <person name="Sharon I."/>
            <person name="Castelle C.J."/>
            <person name="Probst A.J."/>
            <person name="Thomas B.C."/>
            <person name="Singh A."/>
            <person name="Wilkins M.J."/>
            <person name="Karaoz U."/>
            <person name="Brodie E.L."/>
            <person name="Williams K.H."/>
            <person name="Hubbard S.S."/>
            <person name="Banfield J.F."/>
        </authorList>
    </citation>
    <scope>NUCLEOTIDE SEQUENCE [LARGE SCALE GENOMIC DNA]</scope>
</reference>
<dbReference type="EMBL" id="MGFP01000017">
    <property type="protein sequence ID" value="OGM10025.1"/>
    <property type="molecule type" value="Genomic_DNA"/>
</dbReference>
<gene>
    <name evidence="3" type="ORF">A2159_02940</name>
</gene>
<accession>A0A1F7X6V7</accession>
<dbReference type="Pfam" id="PF00534">
    <property type="entry name" value="Glycos_transf_1"/>
    <property type="match status" value="1"/>
</dbReference>
<organism evidence="3 4">
    <name type="scientific">Candidatus Woesebacteria bacterium RBG_13_34_9</name>
    <dbReference type="NCBI Taxonomy" id="1802477"/>
    <lineage>
        <taxon>Bacteria</taxon>
        <taxon>Candidatus Woeseibacteriota</taxon>
    </lineage>
</organism>
<protein>
    <recommendedName>
        <fullName evidence="2">Glycosyl transferase family 1 domain-containing protein</fullName>
    </recommendedName>
</protein>
<keyword evidence="1" id="KW-0808">Transferase</keyword>
<dbReference type="AlphaFoldDB" id="A0A1F7X6V7"/>
<evidence type="ECO:0000313" key="3">
    <source>
        <dbReference type="EMBL" id="OGM10025.1"/>
    </source>
</evidence>
<evidence type="ECO:0000259" key="2">
    <source>
        <dbReference type="Pfam" id="PF00534"/>
    </source>
</evidence>
<dbReference type="SUPFAM" id="SSF53756">
    <property type="entry name" value="UDP-Glycosyltransferase/glycogen phosphorylase"/>
    <property type="match status" value="1"/>
</dbReference>
<dbReference type="PANTHER" id="PTHR46401">
    <property type="entry name" value="GLYCOSYLTRANSFERASE WBBK-RELATED"/>
    <property type="match status" value="1"/>
</dbReference>
<evidence type="ECO:0000313" key="4">
    <source>
        <dbReference type="Proteomes" id="UP000179219"/>
    </source>
</evidence>
<dbReference type="PANTHER" id="PTHR46401:SF2">
    <property type="entry name" value="GLYCOSYLTRANSFERASE WBBK-RELATED"/>
    <property type="match status" value="1"/>
</dbReference>
<dbReference type="Gene3D" id="3.40.50.2000">
    <property type="entry name" value="Glycogen Phosphorylase B"/>
    <property type="match status" value="2"/>
</dbReference>